<dbReference type="GO" id="GO:0055085">
    <property type="term" value="P:transmembrane transport"/>
    <property type="evidence" value="ECO:0007669"/>
    <property type="project" value="InterPro"/>
</dbReference>
<dbReference type="SUPFAM" id="SSF53850">
    <property type="entry name" value="Periplasmic binding protein-like II"/>
    <property type="match status" value="1"/>
</dbReference>
<keyword evidence="2" id="KW-0732">Signal</keyword>
<dbReference type="STRING" id="128403.WA1_38815"/>
<dbReference type="PANTHER" id="PTHR35841">
    <property type="entry name" value="PHOSPHONATES-BINDING PERIPLASMIC PROTEIN"/>
    <property type="match status" value="1"/>
</dbReference>
<reference evidence="3 4" key="1">
    <citation type="journal article" date="2013" name="Genome Biol. Evol.">
        <title>Genomes of Stigonematalean cyanobacteria (subsection V) and the evolution of oxygenic photosynthesis from prokaryotes to plastids.</title>
        <authorList>
            <person name="Dagan T."/>
            <person name="Roettger M."/>
            <person name="Stucken K."/>
            <person name="Landan G."/>
            <person name="Koch R."/>
            <person name="Major P."/>
            <person name="Gould S.B."/>
            <person name="Goremykin V.V."/>
            <person name="Rippka R."/>
            <person name="Tandeau de Marsac N."/>
            <person name="Gugger M."/>
            <person name="Lockhart P.J."/>
            <person name="Allen J.F."/>
            <person name="Brune I."/>
            <person name="Maus I."/>
            <person name="Puhler A."/>
            <person name="Martin W.F."/>
        </authorList>
    </citation>
    <scope>NUCLEOTIDE SEQUENCE [LARGE SCALE GENOMIC DNA]</scope>
    <source>
        <strain evidence="3 4">PCC 7110</strain>
    </source>
</reference>
<dbReference type="Proteomes" id="UP000076925">
    <property type="component" value="Unassembled WGS sequence"/>
</dbReference>
<dbReference type="NCBIfam" id="TIGR01098">
    <property type="entry name" value="3A0109s03R"/>
    <property type="match status" value="1"/>
</dbReference>
<gene>
    <name evidence="3" type="ORF">WA1_38815</name>
</gene>
<proteinExistence type="inferred from homology"/>
<evidence type="ECO:0000313" key="3">
    <source>
        <dbReference type="EMBL" id="KYC38287.1"/>
    </source>
</evidence>
<comment type="similarity">
    <text evidence="1">Belongs to the phosphate/phosphite/phosphonate binding protein family.</text>
</comment>
<protein>
    <submittedName>
        <fullName evidence="3">Phosphonate ABC transporter substrate-binding protein</fullName>
    </submittedName>
</protein>
<dbReference type="RefSeq" id="WP_017749919.1">
    <property type="nucleotide sequence ID" value="NZ_KQ976354.1"/>
</dbReference>
<dbReference type="AlphaFoldDB" id="A0A139X0Q5"/>
<evidence type="ECO:0000256" key="1">
    <source>
        <dbReference type="ARBA" id="ARBA00007162"/>
    </source>
</evidence>
<organism evidence="3 4">
    <name type="scientific">Scytonema hofmannii PCC 7110</name>
    <dbReference type="NCBI Taxonomy" id="128403"/>
    <lineage>
        <taxon>Bacteria</taxon>
        <taxon>Bacillati</taxon>
        <taxon>Cyanobacteriota</taxon>
        <taxon>Cyanophyceae</taxon>
        <taxon>Nostocales</taxon>
        <taxon>Scytonemataceae</taxon>
        <taxon>Scytonema</taxon>
    </lineage>
</organism>
<dbReference type="PANTHER" id="PTHR35841:SF1">
    <property type="entry name" value="PHOSPHONATES-BINDING PERIPLASMIC PROTEIN"/>
    <property type="match status" value="1"/>
</dbReference>
<name>A0A139X0Q5_9CYAN</name>
<evidence type="ECO:0000313" key="4">
    <source>
        <dbReference type="Proteomes" id="UP000076925"/>
    </source>
</evidence>
<accession>A0A139X0Q5</accession>
<keyword evidence="4" id="KW-1185">Reference proteome</keyword>
<dbReference type="GO" id="GO:0043190">
    <property type="term" value="C:ATP-binding cassette (ABC) transporter complex"/>
    <property type="evidence" value="ECO:0007669"/>
    <property type="project" value="InterPro"/>
</dbReference>
<dbReference type="Gene3D" id="3.40.190.10">
    <property type="entry name" value="Periplasmic binding protein-like II"/>
    <property type="match status" value="2"/>
</dbReference>
<dbReference type="InterPro" id="IPR005770">
    <property type="entry name" value="PhnD"/>
</dbReference>
<comment type="caution">
    <text evidence="3">The sequence shown here is derived from an EMBL/GenBank/DDBJ whole genome shotgun (WGS) entry which is preliminary data.</text>
</comment>
<sequence>MKRRNFIDNFLLFLVGCTTVNTYNNSSQISPVTLPKKLRFTVTDDKKLEEIQQSFGDFKTALEQVLETTVEFVPVENYVAAATALQLDRVDLVLVGPSEYVIIRARTKAIPLTAITRPNYHSLIIVSRKSGIKSLAQLKGKKIALGDLGAAGSHISPLKMLIDAGLNPKSDVEIFNLGEKERLMSLKKGEVHASALSNNTYEREVVEKKAESEFSIVAQSPLLPNDVFILNSKFEPAVVEQIRSRILKSQEKLIHALRLGRKNKKYKQSQLVPVNDADYNMIREVYRAIGQGTFF</sequence>
<dbReference type="EMBL" id="ANNX02000042">
    <property type="protein sequence ID" value="KYC38287.1"/>
    <property type="molecule type" value="Genomic_DNA"/>
</dbReference>
<dbReference type="Pfam" id="PF12974">
    <property type="entry name" value="Phosphonate-bd"/>
    <property type="match status" value="1"/>
</dbReference>
<dbReference type="OrthoDB" id="9776786at2"/>
<evidence type="ECO:0000256" key="2">
    <source>
        <dbReference type="ARBA" id="ARBA00022729"/>
    </source>
</evidence>